<feature type="region of interest" description="Disordered" evidence="1">
    <location>
        <begin position="1"/>
        <end position="47"/>
    </location>
</feature>
<dbReference type="EMBL" id="CP009922">
    <property type="protein sequence ID" value="AKG44115.1"/>
    <property type="molecule type" value="Genomic_DNA"/>
</dbReference>
<organism evidence="2 3">
    <name type="scientific">Streptomyces xiamenensis</name>
    <dbReference type="NCBI Taxonomy" id="408015"/>
    <lineage>
        <taxon>Bacteria</taxon>
        <taxon>Bacillati</taxon>
        <taxon>Actinomycetota</taxon>
        <taxon>Actinomycetes</taxon>
        <taxon>Kitasatosporales</taxon>
        <taxon>Streptomycetaceae</taxon>
        <taxon>Streptomyces</taxon>
    </lineage>
</organism>
<dbReference type="STRING" id="408015.SXIM_27310"/>
<dbReference type="KEGG" id="sxi:SXIM_27310"/>
<evidence type="ECO:0000313" key="2">
    <source>
        <dbReference type="EMBL" id="AKG44115.1"/>
    </source>
</evidence>
<evidence type="ECO:0000313" key="3">
    <source>
        <dbReference type="Proteomes" id="UP000034034"/>
    </source>
</evidence>
<gene>
    <name evidence="2" type="ORF">SXIM_27310</name>
</gene>
<accession>A0A0F7FVZ1</accession>
<keyword evidence="3" id="KW-1185">Reference proteome</keyword>
<name>A0A0F7FVZ1_9ACTN</name>
<sequence length="47" mass="5267">MRVRVPAAPTRNPPGSMRIPSGFLRRDTPWGYTGDRGRDTSLGYIHP</sequence>
<proteinExistence type="predicted"/>
<dbReference type="HOGENOM" id="CLU_3173970_0_0_11"/>
<dbReference type="AlphaFoldDB" id="A0A0F7FVZ1"/>
<dbReference type="Proteomes" id="UP000034034">
    <property type="component" value="Chromosome"/>
</dbReference>
<evidence type="ECO:0000256" key="1">
    <source>
        <dbReference type="SAM" id="MobiDB-lite"/>
    </source>
</evidence>
<dbReference type="PATRIC" id="fig|408015.6.peg.2769"/>
<protein>
    <submittedName>
        <fullName evidence="2">Uncharacterized protein</fullName>
    </submittedName>
</protein>
<reference evidence="2" key="1">
    <citation type="submission" date="2019-08" db="EMBL/GenBank/DDBJ databases">
        <title>Complete genome sequence of a mangrove-derived Streptomyces xiamenensis.</title>
        <authorList>
            <person name="Xu J."/>
        </authorList>
    </citation>
    <scope>NUCLEOTIDE SEQUENCE</scope>
    <source>
        <strain evidence="2">318</strain>
    </source>
</reference>